<dbReference type="EMBL" id="JAUSUN010000004">
    <property type="protein sequence ID" value="MDQ0412714.1"/>
    <property type="molecule type" value="Genomic_DNA"/>
</dbReference>
<sequence length="337" mass="39117">MSRYWDERAAQREMEAQLIASKYLSQYQNRLREAQLEIIREIEAFYGRYAVENKVTMKEARKILNSKELEEFKSVNLEKFRALSLTGNPEYNLLLNAISYRVRISRLEALEAKIRMTMIELYGGTNGLQDITYSGLAEVYHDSYFKHMYDFYQAGVFAGSVARLDDDTMKTILSYNWSGKEFSPRIWGHQSEALQKIQNELEKSFTAGRSLKRTSRALANVADVSYSRAEALVRTEANFFHGYAAHNSYQDAGVDKYEILATLDFRTSDRCREEDGEIYDVSNYQPGKTAPPFHVRCRSTTVAYFDEDEYMDGEQRQSKDGLVDTVTFKDWYNQYVA</sequence>
<evidence type="ECO:0000259" key="1">
    <source>
        <dbReference type="Pfam" id="PF04233"/>
    </source>
</evidence>
<gene>
    <name evidence="2" type="ORF">J2S25_000894</name>
</gene>
<organism evidence="2 3">
    <name type="scientific">Mesobacillus stamsii</name>
    <dbReference type="NCBI Taxonomy" id="225347"/>
    <lineage>
        <taxon>Bacteria</taxon>
        <taxon>Bacillati</taxon>
        <taxon>Bacillota</taxon>
        <taxon>Bacilli</taxon>
        <taxon>Bacillales</taxon>
        <taxon>Bacillaceae</taxon>
        <taxon>Mesobacillus</taxon>
    </lineage>
</organism>
<accession>A0ABU0FS14</accession>
<proteinExistence type="predicted"/>
<dbReference type="Proteomes" id="UP001242313">
    <property type="component" value="Unassembled WGS sequence"/>
</dbReference>
<keyword evidence="3" id="KW-1185">Reference proteome</keyword>
<name>A0ABU0FS14_9BACI</name>
<reference evidence="2 3" key="1">
    <citation type="submission" date="2023-07" db="EMBL/GenBank/DDBJ databases">
        <title>Genomic Encyclopedia of Type Strains, Phase IV (KMG-IV): sequencing the most valuable type-strain genomes for metagenomic binning, comparative biology and taxonomic classification.</title>
        <authorList>
            <person name="Goeker M."/>
        </authorList>
    </citation>
    <scope>NUCLEOTIDE SEQUENCE [LARGE SCALE GENOMIC DNA]</scope>
    <source>
        <strain evidence="2 3">DSM 19598</strain>
    </source>
</reference>
<evidence type="ECO:0000313" key="3">
    <source>
        <dbReference type="Proteomes" id="UP001242313"/>
    </source>
</evidence>
<dbReference type="Pfam" id="PF04233">
    <property type="entry name" value="Phage_Mu_F"/>
    <property type="match status" value="1"/>
</dbReference>
<dbReference type="NCBIfam" id="TIGR01641">
    <property type="entry name" value="phageSPP1_gp7"/>
    <property type="match status" value="1"/>
</dbReference>
<dbReference type="InterPro" id="IPR006528">
    <property type="entry name" value="Phage_head_morphogenesis_dom"/>
</dbReference>
<dbReference type="RefSeq" id="WP_307191303.1">
    <property type="nucleotide sequence ID" value="NZ_JAUSUN010000004.1"/>
</dbReference>
<feature type="domain" description="Phage head morphogenesis" evidence="1">
    <location>
        <begin position="195"/>
        <end position="301"/>
    </location>
</feature>
<protein>
    <submittedName>
        <fullName evidence="2">SPP1 gp7 family putative phage head morphogenesis protein</fullName>
    </submittedName>
</protein>
<comment type="caution">
    <text evidence="2">The sequence shown here is derived from an EMBL/GenBank/DDBJ whole genome shotgun (WGS) entry which is preliminary data.</text>
</comment>
<evidence type="ECO:0000313" key="2">
    <source>
        <dbReference type="EMBL" id="MDQ0412714.1"/>
    </source>
</evidence>